<evidence type="ECO:0000313" key="2">
    <source>
        <dbReference type="EMBL" id="TGK14001.1"/>
    </source>
</evidence>
<dbReference type="OrthoDB" id="9785372at2"/>
<proteinExistence type="predicted"/>
<dbReference type="Pfam" id="PF13460">
    <property type="entry name" value="NAD_binding_10"/>
    <property type="match status" value="1"/>
</dbReference>
<name>A0A4R9GKW7_9LEPT</name>
<comment type="caution">
    <text evidence="2">The sequence shown here is derived from an EMBL/GenBank/DDBJ whole genome shotgun (WGS) entry which is preliminary data.</text>
</comment>
<protein>
    <submittedName>
        <fullName evidence="2">NAD(P)-dependent oxidoreductase</fullName>
    </submittedName>
</protein>
<dbReference type="InterPro" id="IPR036291">
    <property type="entry name" value="NAD(P)-bd_dom_sf"/>
</dbReference>
<sequence>MKITVYGATGMIGQRIVNEALTRGHEVIAVARHPENLKKEHKNLKKQPGDIGNPDSVASLAKDSDAVVCSVNTPQGVDPSWFRTVAKSLLEGTSKAGKTPMYVVGGAGSLYIAPNVQLVDTPNFPEAYKSAALEHRKFLEILKNSGATHWTYLSPAAFISPGERTGKFRLGLEELVTDSEGNSKISVEDFAVALLDEIESPKHQGKRFTLAY</sequence>
<accession>A0A4R9GKW7</accession>
<dbReference type="Proteomes" id="UP000298458">
    <property type="component" value="Unassembled WGS sequence"/>
</dbReference>
<dbReference type="PANTHER" id="PTHR43355">
    <property type="entry name" value="FLAVIN REDUCTASE (NADPH)"/>
    <property type="match status" value="1"/>
</dbReference>
<evidence type="ECO:0000259" key="1">
    <source>
        <dbReference type="Pfam" id="PF13460"/>
    </source>
</evidence>
<dbReference type="CDD" id="cd05244">
    <property type="entry name" value="BVR-B_like_SDR_a"/>
    <property type="match status" value="1"/>
</dbReference>
<dbReference type="PANTHER" id="PTHR43355:SF2">
    <property type="entry name" value="FLAVIN REDUCTASE (NADPH)"/>
    <property type="match status" value="1"/>
</dbReference>
<dbReference type="InterPro" id="IPR051606">
    <property type="entry name" value="Polyketide_Oxido-like"/>
</dbReference>
<dbReference type="AlphaFoldDB" id="A0A4R9GKW7"/>
<keyword evidence="3" id="KW-1185">Reference proteome</keyword>
<dbReference type="SUPFAM" id="SSF51735">
    <property type="entry name" value="NAD(P)-binding Rossmann-fold domains"/>
    <property type="match status" value="1"/>
</dbReference>
<organism evidence="2 3">
    <name type="scientific">Leptospira fletcheri</name>
    <dbReference type="NCBI Taxonomy" id="2484981"/>
    <lineage>
        <taxon>Bacteria</taxon>
        <taxon>Pseudomonadati</taxon>
        <taxon>Spirochaetota</taxon>
        <taxon>Spirochaetia</taxon>
        <taxon>Leptospirales</taxon>
        <taxon>Leptospiraceae</taxon>
        <taxon>Leptospira</taxon>
    </lineage>
</organism>
<dbReference type="GO" id="GO:0016646">
    <property type="term" value="F:oxidoreductase activity, acting on the CH-NH group of donors, NAD or NADP as acceptor"/>
    <property type="evidence" value="ECO:0007669"/>
    <property type="project" value="TreeGrafter"/>
</dbReference>
<feature type="domain" description="NAD(P)-binding" evidence="1">
    <location>
        <begin position="7"/>
        <end position="197"/>
    </location>
</feature>
<gene>
    <name evidence="2" type="ORF">EHO60_01265</name>
</gene>
<evidence type="ECO:0000313" key="3">
    <source>
        <dbReference type="Proteomes" id="UP000298458"/>
    </source>
</evidence>
<dbReference type="EMBL" id="RQET01000001">
    <property type="protein sequence ID" value="TGK14001.1"/>
    <property type="molecule type" value="Genomic_DNA"/>
</dbReference>
<dbReference type="Gene3D" id="3.40.50.720">
    <property type="entry name" value="NAD(P)-binding Rossmann-like Domain"/>
    <property type="match status" value="1"/>
</dbReference>
<reference evidence="2" key="1">
    <citation type="journal article" date="2019" name="PLoS Negl. Trop. Dis.">
        <title>Revisiting the worldwide diversity of Leptospira species in the environment.</title>
        <authorList>
            <person name="Vincent A.T."/>
            <person name="Schiettekatte O."/>
            <person name="Bourhy P."/>
            <person name="Veyrier F.J."/>
            <person name="Picardeau M."/>
        </authorList>
    </citation>
    <scope>NUCLEOTIDE SEQUENCE [LARGE SCALE GENOMIC DNA]</scope>
    <source>
        <strain evidence="2">SSW15</strain>
    </source>
</reference>
<dbReference type="InterPro" id="IPR016040">
    <property type="entry name" value="NAD(P)-bd_dom"/>
</dbReference>
<dbReference type="RefSeq" id="WP_135766342.1">
    <property type="nucleotide sequence ID" value="NZ_RQET01000001.1"/>
</dbReference>